<dbReference type="Pfam" id="PF13655">
    <property type="entry name" value="RVT_N"/>
    <property type="match status" value="1"/>
</dbReference>
<dbReference type="InterPro" id="IPR051083">
    <property type="entry name" value="GrpII_Intron_Splice-Mob/Def"/>
</dbReference>
<dbReference type="Pfam" id="PF08388">
    <property type="entry name" value="GIIM"/>
    <property type="match status" value="1"/>
</dbReference>
<proteinExistence type="predicted"/>
<accession>A0A0F9KMJ6</accession>
<dbReference type="PROSITE" id="PS50878">
    <property type="entry name" value="RT_POL"/>
    <property type="match status" value="1"/>
</dbReference>
<comment type="caution">
    <text evidence="2">The sequence shown here is derived from an EMBL/GenBank/DDBJ whole genome shotgun (WGS) entry which is preliminary data.</text>
</comment>
<dbReference type="InterPro" id="IPR025960">
    <property type="entry name" value="RVT_N"/>
</dbReference>
<dbReference type="EMBL" id="LAZR01008884">
    <property type="protein sequence ID" value="KKM75986.1"/>
    <property type="molecule type" value="Genomic_DNA"/>
</dbReference>
<dbReference type="SUPFAM" id="SSF56672">
    <property type="entry name" value="DNA/RNA polymerases"/>
    <property type="match status" value="1"/>
</dbReference>
<dbReference type="CDD" id="cd01651">
    <property type="entry name" value="RT_G2_intron"/>
    <property type="match status" value="1"/>
</dbReference>
<reference evidence="2" key="1">
    <citation type="journal article" date="2015" name="Nature">
        <title>Complex archaea that bridge the gap between prokaryotes and eukaryotes.</title>
        <authorList>
            <person name="Spang A."/>
            <person name="Saw J.H."/>
            <person name="Jorgensen S.L."/>
            <person name="Zaremba-Niedzwiedzka K."/>
            <person name="Martijn J."/>
            <person name="Lind A.E."/>
            <person name="van Eijk R."/>
            <person name="Schleper C."/>
            <person name="Guy L."/>
            <person name="Ettema T.J."/>
        </authorList>
    </citation>
    <scope>NUCLEOTIDE SEQUENCE</scope>
</reference>
<dbReference type="Gene3D" id="3.30.70.270">
    <property type="match status" value="1"/>
</dbReference>
<dbReference type="Pfam" id="PF00078">
    <property type="entry name" value="RVT_1"/>
    <property type="match status" value="1"/>
</dbReference>
<feature type="domain" description="Reverse transcriptase" evidence="1">
    <location>
        <begin position="93"/>
        <end position="348"/>
    </location>
</feature>
<sequence>MLSIEQVYRHDEWWDKLNFSQLERDVRRLQGRIYGVSKKGDMKGVRNLMKLLVKSESVKLFAIYLITQKNEGRKTPGIDDKSYLTAKERMKLSKEKFDYRAYRFQPVLRKYIPKTGGNWRSKRYHRRRAKLDKVKLRPLGMMTIKDRVMTTIISFALTAKWEAILEPNVMGFRPGRCTQDAMKRIYYELDGKDRVIFDADLSGFFDNIKHDAISGKLHEFYRVVLRCLRAGIIEKGKLHETMKGIVQGNPISPVLANIALHGLQELFGAYLKEGLYILPKYRRGYNKDVCVVRYADDFIITAPSKSTLERWVLPKLRKFLDVRGIQLNEDKTKITTKKDGFNFLGFTIEQPRRKLYMKPQGEKIKKFLNRLKEIVWSNKQMEQKKLIRKLNPVLRGWAMYYRYSDANRAFEIVDYELWKLLWRWSKRRHPHRGKKWILNKYFGKLGEVNWLFRDEKTGYSLIQVVNIKRLKYKFVVGTLSPYDPNPKVKKVWEKKGYVDIRHAMI</sequence>
<dbReference type="InterPro" id="IPR043128">
    <property type="entry name" value="Rev_trsase/Diguanyl_cyclase"/>
</dbReference>
<dbReference type="InterPro" id="IPR043502">
    <property type="entry name" value="DNA/RNA_pol_sf"/>
</dbReference>
<organism evidence="2">
    <name type="scientific">marine sediment metagenome</name>
    <dbReference type="NCBI Taxonomy" id="412755"/>
    <lineage>
        <taxon>unclassified sequences</taxon>
        <taxon>metagenomes</taxon>
        <taxon>ecological metagenomes</taxon>
    </lineage>
</organism>
<evidence type="ECO:0000259" key="1">
    <source>
        <dbReference type="PROSITE" id="PS50878"/>
    </source>
</evidence>
<evidence type="ECO:0000313" key="2">
    <source>
        <dbReference type="EMBL" id="KKM75986.1"/>
    </source>
</evidence>
<gene>
    <name evidence="2" type="ORF">LCGC14_1384720</name>
</gene>
<dbReference type="InterPro" id="IPR000477">
    <property type="entry name" value="RT_dom"/>
</dbReference>
<dbReference type="InterPro" id="IPR013597">
    <property type="entry name" value="Mat_intron_G2"/>
</dbReference>
<dbReference type="PANTHER" id="PTHR34047:SF8">
    <property type="entry name" value="PROTEIN YKFC"/>
    <property type="match status" value="1"/>
</dbReference>
<name>A0A0F9KMJ6_9ZZZZ</name>
<dbReference type="AlphaFoldDB" id="A0A0F9KMJ6"/>
<protein>
    <recommendedName>
        <fullName evidence="1">Reverse transcriptase domain-containing protein</fullName>
    </recommendedName>
</protein>
<dbReference type="PANTHER" id="PTHR34047">
    <property type="entry name" value="NUCLEAR INTRON MATURASE 1, MITOCHONDRIAL-RELATED"/>
    <property type="match status" value="1"/>
</dbReference>